<dbReference type="CDD" id="cd06261">
    <property type="entry name" value="TM_PBP2"/>
    <property type="match status" value="1"/>
</dbReference>
<evidence type="ECO:0000313" key="12">
    <source>
        <dbReference type="EMBL" id="QOZ64267.1"/>
    </source>
</evidence>
<dbReference type="GO" id="GO:0006865">
    <property type="term" value="P:amino acid transport"/>
    <property type="evidence" value="ECO:0007669"/>
    <property type="project" value="UniProtKB-KW"/>
</dbReference>
<feature type="transmembrane region" description="Helical" evidence="9">
    <location>
        <begin position="77"/>
        <end position="98"/>
    </location>
</feature>
<keyword evidence="8 9" id="KW-0472">Membrane</keyword>
<keyword evidence="7 9" id="KW-1133">Transmembrane helix</keyword>
<dbReference type="GO" id="GO:0022857">
    <property type="term" value="F:transmembrane transporter activity"/>
    <property type="evidence" value="ECO:0007669"/>
    <property type="project" value="InterPro"/>
</dbReference>
<dbReference type="InterPro" id="IPR010065">
    <property type="entry name" value="AA_ABC_transptr_permease_3TM"/>
</dbReference>
<dbReference type="NCBIfam" id="TIGR01726">
    <property type="entry name" value="HEQRo_perm_3TM"/>
    <property type="match status" value="1"/>
</dbReference>
<evidence type="ECO:0000259" key="10">
    <source>
        <dbReference type="PROSITE" id="PS50928"/>
    </source>
</evidence>
<keyword evidence="4" id="KW-1003">Cell membrane</keyword>
<keyword evidence="5 9" id="KW-0812">Transmembrane</keyword>
<evidence type="ECO:0000256" key="2">
    <source>
        <dbReference type="ARBA" id="ARBA00010072"/>
    </source>
</evidence>
<dbReference type="InterPro" id="IPR000515">
    <property type="entry name" value="MetI-like"/>
</dbReference>
<gene>
    <name evidence="11" type="ORF">GCM10010987_45460</name>
    <name evidence="12" type="ORF">XH86_36250</name>
</gene>
<evidence type="ECO:0000256" key="7">
    <source>
        <dbReference type="ARBA" id="ARBA00022989"/>
    </source>
</evidence>
<dbReference type="PANTHER" id="PTHR30614">
    <property type="entry name" value="MEMBRANE COMPONENT OF AMINO ACID ABC TRANSPORTER"/>
    <property type="match status" value="1"/>
</dbReference>
<evidence type="ECO:0000256" key="9">
    <source>
        <dbReference type="RuleBase" id="RU363032"/>
    </source>
</evidence>
<dbReference type="SUPFAM" id="SSF161098">
    <property type="entry name" value="MetI-like"/>
    <property type="match status" value="1"/>
</dbReference>
<evidence type="ECO:0000313" key="14">
    <source>
        <dbReference type="Proteomes" id="UP000625079"/>
    </source>
</evidence>
<dbReference type="PROSITE" id="PS50928">
    <property type="entry name" value="ABC_TM1"/>
    <property type="match status" value="1"/>
</dbReference>
<keyword evidence="6" id="KW-0029">Amino-acid transport</keyword>
<evidence type="ECO:0000256" key="4">
    <source>
        <dbReference type="ARBA" id="ARBA00022475"/>
    </source>
</evidence>
<dbReference type="EMBL" id="CP030058">
    <property type="protein sequence ID" value="QOZ64267.1"/>
    <property type="molecule type" value="Genomic_DNA"/>
</dbReference>
<keyword evidence="3 9" id="KW-0813">Transport</keyword>
<keyword evidence="12" id="KW-0614">Plasmid</keyword>
<feature type="domain" description="ABC transmembrane type-1" evidence="10">
    <location>
        <begin position="15"/>
        <end position="200"/>
    </location>
</feature>
<dbReference type="RefSeq" id="WP_128929681.1">
    <property type="nucleotide sequence ID" value="NZ_BMHC01000010.1"/>
</dbReference>
<evidence type="ECO:0000256" key="8">
    <source>
        <dbReference type="ARBA" id="ARBA00023136"/>
    </source>
</evidence>
<geneLocation type="plasmid" evidence="12 13">
    <name>unnamed</name>
</geneLocation>
<dbReference type="InterPro" id="IPR035906">
    <property type="entry name" value="MetI-like_sf"/>
</dbReference>
<protein>
    <submittedName>
        <fullName evidence="11">Ectoine/hydroxyectoine ABC transporter permease subunit EhuC</fullName>
    </submittedName>
</protein>
<sequence>MSALYEGRWLLLSGAVTTMALYALSTVLMFACALVFGIARTSKSWWIRTISLLYVEIFRGISLVVVLFWLYFVLPFFGVAISAFWAATLAIGMCFGAYGAEVVRTAIGAIPRGQYDAALAINMVPSMMMRRIILPQAMLSMIPPLGNLSILVLKATSVAALATVPELTFEAYSLNIRTFQTVPIYLVVMIFYVAAAQLIGAAIAYAERRLGLWQGKPTHGATRGWSA</sequence>
<evidence type="ECO:0000256" key="5">
    <source>
        <dbReference type="ARBA" id="ARBA00022692"/>
    </source>
</evidence>
<evidence type="ECO:0000313" key="13">
    <source>
        <dbReference type="Proteomes" id="UP000593880"/>
    </source>
</evidence>
<reference evidence="11" key="1">
    <citation type="journal article" date="2014" name="Int. J. Syst. Evol. Microbiol.">
        <title>Complete genome sequence of Corynebacterium casei LMG S-19264T (=DSM 44701T), isolated from a smear-ripened cheese.</title>
        <authorList>
            <consortium name="US DOE Joint Genome Institute (JGI-PGF)"/>
            <person name="Walter F."/>
            <person name="Albersmeier A."/>
            <person name="Kalinowski J."/>
            <person name="Ruckert C."/>
        </authorList>
    </citation>
    <scope>NUCLEOTIDE SEQUENCE</scope>
    <source>
        <strain evidence="11">CGMCC 1.15034</strain>
    </source>
</reference>
<dbReference type="EMBL" id="BMHC01000010">
    <property type="protein sequence ID" value="GGI27650.1"/>
    <property type="molecule type" value="Genomic_DNA"/>
</dbReference>
<dbReference type="OrthoDB" id="9814550at2"/>
<dbReference type="InterPro" id="IPR043429">
    <property type="entry name" value="ArtM/GltK/GlnP/TcyL/YhdX-like"/>
</dbReference>
<evidence type="ECO:0000256" key="6">
    <source>
        <dbReference type="ARBA" id="ARBA00022970"/>
    </source>
</evidence>
<comment type="similarity">
    <text evidence="2">Belongs to the binding-protein-dependent transport system permease family. HisMQ subfamily.</text>
</comment>
<comment type="subcellular location">
    <subcellularLocation>
        <location evidence="1">Cell inner membrane</location>
        <topology evidence="1">Multi-pass membrane protein</topology>
    </subcellularLocation>
    <subcellularLocation>
        <location evidence="9">Cell membrane</location>
        <topology evidence="9">Multi-pass membrane protein</topology>
    </subcellularLocation>
</comment>
<evidence type="ECO:0000256" key="1">
    <source>
        <dbReference type="ARBA" id="ARBA00004429"/>
    </source>
</evidence>
<proteinExistence type="inferred from homology"/>
<evidence type="ECO:0000313" key="11">
    <source>
        <dbReference type="EMBL" id="GGI27650.1"/>
    </source>
</evidence>
<keyword evidence="13" id="KW-1185">Reference proteome</keyword>
<evidence type="ECO:0000256" key="3">
    <source>
        <dbReference type="ARBA" id="ARBA00022448"/>
    </source>
</evidence>
<accession>A0A410VJ71</accession>
<reference evidence="12 13" key="2">
    <citation type="submission" date="2018-06" db="EMBL/GenBank/DDBJ databases">
        <title>Comparative genomics of rhizobia nodulating Arachis hypogaea in China.</title>
        <authorList>
            <person name="Li Y."/>
        </authorList>
    </citation>
    <scope>NUCLEOTIDE SEQUENCE [LARGE SCALE GENOMIC DNA]</scope>
    <source>
        <strain evidence="12 13">CCBAU 51658</strain>
        <plasmid evidence="12 13">unnamed</plasmid>
    </source>
</reference>
<dbReference type="Gene3D" id="1.10.3720.10">
    <property type="entry name" value="MetI-like"/>
    <property type="match status" value="1"/>
</dbReference>
<reference evidence="11" key="3">
    <citation type="submission" date="2022-12" db="EMBL/GenBank/DDBJ databases">
        <authorList>
            <person name="Sun Q."/>
            <person name="Zhou Y."/>
        </authorList>
    </citation>
    <scope>NUCLEOTIDE SEQUENCE</scope>
    <source>
        <strain evidence="11">CGMCC 1.15034</strain>
    </source>
</reference>
<organism evidence="11 14">
    <name type="scientific">Bradyrhizobium guangdongense</name>
    <dbReference type="NCBI Taxonomy" id="1325090"/>
    <lineage>
        <taxon>Bacteria</taxon>
        <taxon>Pseudomonadati</taxon>
        <taxon>Pseudomonadota</taxon>
        <taxon>Alphaproteobacteria</taxon>
        <taxon>Hyphomicrobiales</taxon>
        <taxon>Nitrobacteraceae</taxon>
        <taxon>Bradyrhizobium</taxon>
    </lineage>
</organism>
<dbReference type="Proteomes" id="UP000625079">
    <property type="component" value="Unassembled WGS sequence"/>
</dbReference>
<dbReference type="Proteomes" id="UP000593880">
    <property type="component" value="Plasmid unnamed"/>
</dbReference>
<dbReference type="GO" id="GO:0043190">
    <property type="term" value="C:ATP-binding cassette (ABC) transporter complex"/>
    <property type="evidence" value="ECO:0007669"/>
    <property type="project" value="InterPro"/>
</dbReference>
<dbReference type="AlphaFoldDB" id="A0A410VJ71"/>
<feature type="transmembrane region" description="Helical" evidence="9">
    <location>
        <begin position="20"/>
        <end position="39"/>
    </location>
</feature>
<feature type="transmembrane region" description="Helical" evidence="9">
    <location>
        <begin position="51"/>
        <end position="71"/>
    </location>
</feature>
<feature type="transmembrane region" description="Helical" evidence="9">
    <location>
        <begin position="182"/>
        <end position="206"/>
    </location>
</feature>
<dbReference type="PANTHER" id="PTHR30614:SF0">
    <property type="entry name" value="L-CYSTINE TRANSPORT SYSTEM PERMEASE PROTEIN TCYL"/>
    <property type="match status" value="1"/>
</dbReference>
<dbReference type="Pfam" id="PF00528">
    <property type="entry name" value="BPD_transp_1"/>
    <property type="match status" value="1"/>
</dbReference>
<name>A0A410VJ71_9BRAD</name>